<dbReference type="Proteomes" id="UP000014500">
    <property type="component" value="Unassembled WGS sequence"/>
</dbReference>
<feature type="transmembrane region" description="Helical" evidence="9">
    <location>
        <begin position="184"/>
        <end position="206"/>
    </location>
</feature>
<dbReference type="InterPro" id="IPR029058">
    <property type="entry name" value="AB_hydrolase_fold"/>
</dbReference>
<comment type="subcellular location">
    <subcellularLocation>
        <location evidence="1">Lipid droplet</location>
    </subcellularLocation>
</comment>
<dbReference type="PANTHER" id="PTHR13390">
    <property type="entry name" value="LIPASE"/>
    <property type="match status" value="1"/>
</dbReference>
<dbReference type="PANTHER" id="PTHR13390:SF0">
    <property type="entry name" value="LIPID DROPLET-ASSOCIATED HYDROLASE"/>
    <property type="match status" value="1"/>
</dbReference>
<comment type="similarity">
    <text evidence="2">Belongs to the AB hydrolase superfamily. LDAH family.</text>
</comment>
<evidence type="ECO:0000313" key="10">
    <source>
        <dbReference type="EnsemblMetazoa" id="SMAR011580-PA"/>
    </source>
</evidence>
<evidence type="ECO:0000256" key="1">
    <source>
        <dbReference type="ARBA" id="ARBA00004502"/>
    </source>
</evidence>
<evidence type="ECO:0000256" key="8">
    <source>
        <dbReference type="ARBA" id="ARBA00049527"/>
    </source>
</evidence>
<reference evidence="10" key="2">
    <citation type="submission" date="2015-02" db="UniProtKB">
        <authorList>
            <consortium name="EnsemblMetazoa"/>
        </authorList>
    </citation>
    <scope>IDENTIFICATION</scope>
</reference>
<dbReference type="InterPro" id="IPR019363">
    <property type="entry name" value="LDAH"/>
</dbReference>
<evidence type="ECO:0000313" key="11">
    <source>
        <dbReference type="Proteomes" id="UP000014500"/>
    </source>
</evidence>
<name>T1JCR1_STRMM</name>
<dbReference type="SUPFAM" id="SSF53474">
    <property type="entry name" value="alpha/beta-Hydrolases"/>
    <property type="match status" value="1"/>
</dbReference>
<dbReference type="STRING" id="126957.T1JCR1"/>
<dbReference type="EC" id="3.1.1.13" evidence="7"/>
<evidence type="ECO:0000256" key="4">
    <source>
        <dbReference type="ARBA" id="ARBA00022677"/>
    </source>
</evidence>
<dbReference type="EMBL" id="JH432074">
    <property type="status" value="NOT_ANNOTATED_CDS"/>
    <property type="molecule type" value="Genomic_DNA"/>
</dbReference>
<organism evidence="10 11">
    <name type="scientific">Strigamia maritima</name>
    <name type="common">European centipede</name>
    <name type="synonym">Geophilus maritimus</name>
    <dbReference type="NCBI Taxonomy" id="126957"/>
    <lineage>
        <taxon>Eukaryota</taxon>
        <taxon>Metazoa</taxon>
        <taxon>Ecdysozoa</taxon>
        <taxon>Arthropoda</taxon>
        <taxon>Myriapoda</taxon>
        <taxon>Chilopoda</taxon>
        <taxon>Pleurostigmophora</taxon>
        <taxon>Geophilomorpha</taxon>
        <taxon>Linotaeniidae</taxon>
        <taxon>Strigamia</taxon>
    </lineage>
</organism>
<dbReference type="OMA" id="WVPVSYY"/>
<evidence type="ECO:0000256" key="9">
    <source>
        <dbReference type="SAM" id="Phobius"/>
    </source>
</evidence>
<dbReference type="Gene3D" id="3.40.50.1820">
    <property type="entry name" value="alpha/beta hydrolase"/>
    <property type="match status" value="1"/>
</dbReference>
<keyword evidence="11" id="KW-1185">Reference proteome</keyword>
<evidence type="ECO:0000256" key="7">
    <source>
        <dbReference type="ARBA" id="ARBA00039150"/>
    </source>
</evidence>
<keyword evidence="4" id="KW-0551">Lipid droplet</keyword>
<dbReference type="Pfam" id="PF10230">
    <property type="entry name" value="LIDHydrolase"/>
    <property type="match status" value="1"/>
</dbReference>
<evidence type="ECO:0000256" key="3">
    <source>
        <dbReference type="ARBA" id="ARBA00019242"/>
    </source>
</evidence>
<sequence>MDLKKNHRHDGYITINEVPTHIITYGGWLDTLQDVKEKKIVILVIPEIRINVTFENARKMYFSGNPGMIEYYQLFMETIFERLDRKHSVIGISHAGHVRVPDNYRIPKLSENEHLYSVSGQLKHKLLFIEDYLPDNISLILIGHSIGSYISLHLMNLLPKQRVLKAILLFPTIERLAESPNGRWAWPTLTYFRPIILILVYFLSYLSTPMQYNLLEFYFRHVSNVTQGNRWSIPACTFAASLNVLDVHCTNKWMYMAKTEMESVNELNVELIKSNLSKLIFYYGSTDRWCPVSYYEKVKELFPLADIKLCDKNIDHAFVLQSSAEVAKMVVKWIEMSIIRIY</sequence>
<comment type="catalytic activity">
    <reaction evidence="8">
        <text>a cholesterol ester + H2O = cholesterol + a fatty acid + H(+)</text>
        <dbReference type="Rhea" id="RHEA:36403"/>
        <dbReference type="ChEBI" id="CHEBI:15377"/>
        <dbReference type="ChEBI" id="CHEBI:15378"/>
        <dbReference type="ChEBI" id="CHEBI:16113"/>
        <dbReference type="ChEBI" id="CHEBI:17002"/>
        <dbReference type="ChEBI" id="CHEBI:28868"/>
        <dbReference type="EC" id="3.1.1.13"/>
    </reaction>
    <physiologicalReaction direction="left-to-right" evidence="8">
        <dbReference type="Rhea" id="RHEA:36404"/>
    </physiologicalReaction>
</comment>
<dbReference type="GO" id="GO:0005811">
    <property type="term" value="C:lipid droplet"/>
    <property type="evidence" value="ECO:0007669"/>
    <property type="project" value="UniProtKB-SubCell"/>
</dbReference>
<keyword evidence="9" id="KW-1133">Transmembrane helix</keyword>
<reference evidence="11" key="1">
    <citation type="submission" date="2011-05" db="EMBL/GenBank/DDBJ databases">
        <authorList>
            <person name="Richards S.R."/>
            <person name="Qu J."/>
            <person name="Jiang H."/>
            <person name="Jhangiani S.N."/>
            <person name="Agravi P."/>
            <person name="Goodspeed R."/>
            <person name="Gross S."/>
            <person name="Mandapat C."/>
            <person name="Jackson L."/>
            <person name="Mathew T."/>
            <person name="Pu L."/>
            <person name="Thornton R."/>
            <person name="Saada N."/>
            <person name="Wilczek-Boney K.B."/>
            <person name="Lee S."/>
            <person name="Kovar C."/>
            <person name="Wu Y."/>
            <person name="Scherer S.E."/>
            <person name="Worley K.C."/>
            <person name="Muzny D.M."/>
            <person name="Gibbs R."/>
        </authorList>
    </citation>
    <scope>NUCLEOTIDE SEQUENCE</scope>
    <source>
        <strain evidence="11">Brora</strain>
    </source>
</reference>
<dbReference type="HOGENOM" id="CLU_018394_2_1_1"/>
<dbReference type="eggNOG" id="KOG3975">
    <property type="taxonomic scope" value="Eukaryota"/>
</dbReference>
<proteinExistence type="inferred from homology"/>
<dbReference type="EnsemblMetazoa" id="SMAR011580-RA">
    <property type="protein sequence ID" value="SMAR011580-PA"/>
    <property type="gene ID" value="SMAR011580"/>
</dbReference>
<keyword evidence="5" id="KW-0378">Hydrolase</keyword>
<evidence type="ECO:0000256" key="5">
    <source>
        <dbReference type="ARBA" id="ARBA00022801"/>
    </source>
</evidence>
<dbReference type="GO" id="GO:0004771">
    <property type="term" value="F:sterol ester esterase activity"/>
    <property type="evidence" value="ECO:0007669"/>
    <property type="project" value="UniProtKB-EC"/>
</dbReference>
<keyword evidence="9" id="KW-0812">Transmembrane</keyword>
<evidence type="ECO:0000256" key="6">
    <source>
        <dbReference type="ARBA" id="ARBA00031924"/>
    </source>
</evidence>
<dbReference type="PhylomeDB" id="T1JCR1"/>
<keyword evidence="9" id="KW-0472">Membrane</keyword>
<evidence type="ECO:0000256" key="2">
    <source>
        <dbReference type="ARBA" id="ARBA00008300"/>
    </source>
</evidence>
<dbReference type="AlphaFoldDB" id="T1JCR1"/>
<accession>T1JCR1</accession>
<dbReference type="GO" id="GO:0019915">
    <property type="term" value="P:lipid storage"/>
    <property type="evidence" value="ECO:0007669"/>
    <property type="project" value="InterPro"/>
</dbReference>
<protein>
    <recommendedName>
        <fullName evidence="3">Lipid droplet-associated hydrolase</fullName>
        <ecNumber evidence="7">3.1.1.13</ecNumber>
    </recommendedName>
    <alternativeName>
        <fullName evidence="6">Lipid droplet-associated serine hydrolase</fullName>
    </alternativeName>
</protein>